<evidence type="ECO:0000313" key="3">
    <source>
        <dbReference type="Proteomes" id="UP000297403"/>
    </source>
</evidence>
<gene>
    <name evidence="2" type="ORF">E3O49_02260</name>
</gene>
<dbReference type="Pfam" id="PF00941">
    <property type="entry name" value="FAD_binding_5"/>
    <property type="match status" value="1"/>
</dbReference>
<dbReference type="InterPro" id="IPR051312">
    <property type="entry name" value="Diverse_Substr_Oxidored"/>
</dbReference>
<dbReference type="InterPro" id="IPR016166">
    <property type="entry name" value="FAD-bd_PCMH"/>
</dbReference>
<proteinExistence type="predicted"/>
<dbReference type="PANTHER" id="PTHR42659">
    <property type="entry name" value="XANTHINE DEHYDROGENASE SUBUNIT C-RELATED"/>
    <property type="match status" value="1"/>
</dbReference>
<comment type="caution">
    <text evidence="2">The sequence shown here is derived from an EMBL/GenBank/DDBJ whole genome shotgun (WGS) entry which is preliminary data.</text>
</comment>
<organism evidence="2 3">
    <name type="scientific">Cryobacterium shii</name>
    <dbReference type="NCBI Taxonomy" id="1259235"/>
    <lineage>
        <taxon>Bacteria</taxon>
        <taxon>Bacillati</taxon>
        <taxon>Actinomycetota</taxon>
        <taxon>Actinomycetes</taxon>
        <taxon>Micrococcales</taxon>
        <taxon>Microbacteriaceae</taxon>
        <taxon>Cryobacterium</taxon>
    </lineage>
</organism>
<dbReference type="PROSITE" id="PS51387">
    <property type="entry name" value="FAD_PCMH"/>
    <property type="match status" value="1"/>
</dbReference>
<feature type="domain" description="FAD-binding PCMH-type" evidence="1">
    <location>
        <begin position="1"/>
        <end position="200"/>
    </location>
</feature>
<name>A0AAQ2HGP5_9MICO</name>
<dbReference type="Proteomes" id="UP000297403">
    <property type="component" value="Unassembled WGS sequence"/>
</dbReference>
<dbReference type="InterPro" id="IPR002346">
    <property type="entry name" value="Mopterin_DH_FAD-bd"/>
</dbReference>
<dbReference type="InterPro" id="IPR016169">
    <property type="entry name" value="FAD-bd_PCMH_sub2"/>
</dbReference>
<dbReference type="AlphaFoldDB" id="A0AAQ2HGP5"/>
<keyword evidence="3" id="KW-1185">Reference proteome</keyword>
<accession>A0AAQ2HGP5</accession>
<protein>
    <submittedName>
        <fullName evidence="2">FAD-binding molybdopterin dehydrogenase</fullName>
    </submittedName>
</protein>
<dbReference type="GO" id="GO:0016491">
    <property type="term" value="F:oxidoreductase activity"/>
    <property type="evidence" value="ECO:0007669"/>
    <property type="project" value="InterPro"/>
</dbReference>
<dbReference type="PANTHER" id="PTHR42659:SF9">
    <property type="entry name" value="XANTHINE DEHYDROGENASE FAD-BINDING SUBUNIT XDHB-RELATED"/>
    <property type="match status" value="1"/>
</dbReference>
<dbReference type="InterPro" id="IPR036318">
    <property type="entry name" value="FAD-bd_PCMH-like_sf"/>
</dbReference>
<dbReference type="GO" id="GO:0071949">
    <property type="term" value="F:FAD binding"/>
    <property type="evidence" value="ECO:0007669"/>
    <property type="project" value="InterPro"/>
</dbReference>
<evidence type="ECO:0000313" key="2">
    <source>
        <dbReference type="EMBL" id="TFC52124.1"/>
    </source>
</evidence>
<dbReference type="SUPFAM" id="SSF56176">
    <property type="entry name" value="FAD-binding/transporter-associated domain-like"/>
    <property type="match status" value="1"/>
</dbReference>
<evidence type="ECO:0000259" key="1">
    <source>
        <dbReference type="PROSITE" id="PS51387"/>
    </source>
</evidence>
<dbReference type="EMBL" id="SOFY01000011">
    <property type="protein sequence ID" value="TFC52124.1"/>
    <property type="molecule type" value="Genomic_DNA"/>
</dbReference>
<dbReference type="Gene3D" id="3.30.465.10">
    <property type="match status" value="1"/>
</dbReference>
<sequence>MDLNTVLTITPARSREDLRALSPQVAPLAGGSDLFADPQVHLTGLVDLQTLRWPALTVTTDAVADGVTGTVADGVAGTDPGDTGGVSGLEIAATCTLAELSRLPAAPGWTAHPLLFQCCTALYGSFKIWNVATVGGNLCASLPAGPMTTLAAALEAEVLIWRADGSDERMPAAAFVTGNTTNVLGTGDVLRSIHVPASSLASRTVYRKIALSPLGRSGAVLVGRLDPAGGFVLTVTAGTVRPVQLRYPSLPAASALARDIAAIDYWFTDAHGAADWRRAVSGVLGEEIRAELEGAALENGEHP</sequence>
<dbReference type="RefSeq" id="WP_134450920.1">
    <property type="nucleotide sequence ID" value="NZ_SOFY01000011.1"/>
</dbReference>
<reference evidence="2 3" key="1">
    <citation type="submission" date="2019-03" db="EMBL/GenBank/DDBJ databases">
        <title>Genomics of glacier-inhabiting Cryobacterium strains.</title>
        <authorList>
            <person name="Liu Q."/>
            <person name="Xin Y.-H."/>
        </authorList>
    </citation>
    <scope>NUCLEOTIDE SEQUENCE [LARGE SCALE GENOMIC DNA]</scope>
    <source>
        <strain evidence="3">TMT1-22</strain>
    </source>
</reference>